<sequence length="301" mass="33887">MAVAQQPVLTAGPLSVGLAPQFGGALAWLRWQGTDLLRPLPEGAGRHPTPERISAAYPLVPYSNRIADARFEWQGRHYELQRNFGKHPHSLHGFGWQRPWTLTQQGSHAALMTLTHSADGNWPWNCTAEQHLSLDAQGLTLTLSLNNQDRTDMPAGLGWHPYFLRTEQMTLQFSARRQWTMNEYHLPDQAIPVPSNADFSQARSLGWPGLDHCFSGWPGEARLYWPEHGLEVRLLAPEFGHLVVFTPEQRNFVAIEPVTHVNNAINWPQPEHLGLQTLPPGARITRTLQLLVEPQQSETPS</sequence>
<name>A0A4Z0W6W4_9GAMM</name>
<dbReference type="Proteomes" id="UP000297475">
    <property type="component" value="Unassembled WGS sequence"/>
</dbReference>
<protein>
    <submittedName>
        <fullName evidence="1">Aldose 1-epimerase</fullName>
    </submittedName>
</protein>
<reference evidence="1 2" key="1">
    <citation type="submission" date="2019-04" db="EMBL/GenBank/DDBJ databases">
        <title>Natronospirillum operosus gen. nov., sp. nov., a haloalkaliphilic satellite isolated from decaying biomass of laboratory culture of cyanobacterium Geitlerinema sp. and proposal of Natronospirillaceae fam. nov. and Saccharospirillaceae fam. nov.</title>
        <authorList>
            <person name="Kevbrin V."/>
            <person name="Boltyanskaya Y."/>
            <person name="Koziaeva V."/>
            <person name="Grouzdev D.S."/>
            <person name="Park M."/>
            <person name="Cho J."/>
        </authorList>
    </citation>
    <scope>NUCLEOTIDE SEQUENCE [LARGE SCALE GENOMIC DNA]</scope>
    <source>
        <strain evidence="1 2">G-116</strain>
    </source>
</reference>
<dbReference type="GO" id="GO:0005975">
    <property type="term" value="P:carbohydrate metabolic process"/>
    <property type="evidence" value="ECO:0007669"/>
    <property type="project" value="InterPro"/>
</dbReference>
<dbReference type="GO" id="GO:0030246">
    <property type="term" value="F:carbohydrate binding"/>
    <property type="evidence" value="ECO:0007669"/>
    <property type="project" value="InterPro"/>
</dbReference>
<dbReference type="CDD" id="cd09021">
    <property type="entry name" value="Aldose_epim_Ec_YphB"/>
    <property type="match status" value="1"/>
</dbReference>
<dbReference type="Gene3D" id="2.70.98.10">
    <property type="match status" value="1"/>
</dbReference>
<evidence type="ECO:0000313" key="1">
    <source>
        <dbReference type="EMBL" id="TGG92945.1"/>
    </source>
</evidence>
<organism evidence="1 2">
    <name type="scientific">Natronospirillum operosum</name>
    <dbReference type="NCBI Taxonomy" id="2759953"/>
    <lineage>
        <taxon>Bacteria</taxon>
        <taxon>Pseudomonadati</taxon>
        <taxon>Pseudomonadota</taxon>
        <taxon>Gammaproteobacteria</taxon>
        <taxon>Oceanospirillales</taxon>
        <taxon>Natronospirillaceae</taxon>
        <taxon>Natronospirillum</taxon>
    </lineage>
</organism>
<dbReference type="AlphaFoldDB" id="A0A4Z0W6W4"/>
<dbReference type="GO" id="GO:0016853">
    <property type="term" value="F:isomerase activity"/>
    <property type="evidence" value="ECO:0007669"/>
    <property type="project" value="InterPro"/>
</dbReference>
<dbReference type="SUPFAM" id="SSF74650">
    <property type="entry name" value="Galactose mutarotase-like"/>
    <property type="match status" value="1"/>
</dbReference>
<dbReference type="InterPro" id="IPR008183">
    <property type="entry name" value="Aldose_1/G6P_1-epimerase"/>
</dbReference>
<dbReference type="RefSeq" id="WP_135483617.1">
    <property type="nucleotide sequence ID" value="NZ_SRMF01000004.1"/>
</dbReference>
<keyword evidence="2" id="KW-1185">Reference proteome</keyword>
<gene>
    <name evidence="1" type="ORF">E4656_12560</name>
</gene>
<dbReference type="EMBL" id="SRMF01000004">
    <property type="protein sequence ID" value="TGG92945.1"/>
    <property type="molecule type" value="Genomic_DNA"/>
</dbReference>
<dbReference type="InterPro" id="IPR011013">
    <property type="entry name" value="Gal_mutarotase_sf_dom"/>
</dbReference>
<evidence type="ECO:0000313" key="2">
    <source>
        <dbReference type="Proteomes" id="UP000297475"/>
    </source>
</evidence>
<comment type="caution">
    <text evidence="1">The sequence shown here is derived from an EMBL/GenBank/DDBJ whole genome shotgun (WGS) entry which is preliminary data.</text>
</comment>
<accession>A0A4Z0W6W4</accession>
<proteinExistence type="predicted"/>
<dbReference type="OrthoDB" id="9796517at2"/>
<dbReference type="InterPro" id="IPR014718">
    <property type="entry name" value="GH-type_carb-bd"/>
</dbReference>
<dbReference type="Pfam" id="PF01263">
    <property type="entry name" value="Aldose_epim"/>
    <property type="match status" value="1"/>
</dbReference>